<evidence type="ECO:0000313" key="2">
    <source>
        <dbReference type="Proteomes" id="UP000712600"/>
    </source>
</evidence>
<organism evidence="1 2">
    <name type="scientific">Brassica cretica</name>
    <name type="common">Mustard</name>
    <dbReference type="NCBI Taxonomy" id="69181"/>
    <lineage>
        <taxon>Eukaryota</taxon>
        <taxon>Viridiplantae</taxon>
        <taxon>Streptophyta</taxon>
        <taxon>Embryophyta</taxon>
        <taxon>Tracheophyta</taxon>
        <taxon>Spermatophyta</taxon>
        <taxon>Magnoliopsida</taxon>
        <taxon>eudicotyledons</taxon>
        <taxon>Gunneridae</taxon>
        <taxon>Pentapetalae</taxon>
        <taxon>rosids</taxon>
        <taxon>malvids</taxon>
        <taxon>Brassicales</taxon>
        <taxon>Brassicaceae</taxon>
        <taxon>Brassiceae</taxon>
        <taxon>Brassica</taxon>
    </lineage>
</organism>
<gene>
    <name evidence="1" type="ORF">F2Q69_00052914</name>
</gene>
<reference evidence="1" key="1">
    <citation type="submission" date="2019-12" db="EMBL/GenBank/DDBJ databases">
        <title>Genome sequencing and annotation of Brassica cretica.</title>
        <authorList>
            <person name="Studholme D.J."/>
            <person name="Sarris P."/>
        </authorList>
    </citation>
    <scope>NUCLEOTIDE SEQUENCE</scope>
    <source>
        <strain evidence="1">PFS-109/04</strain>
        <tissue evidence="1">Leaf</tissue>
    </source>
</reference>
<dbReference type="AlphaFoldDB" id="A0A8S9N2U7"/>
<dbReference type="EMBL" id="QGKX02002183">
    <property type="protein sequence ID" value="KAF3487869.1"/>
    <property type="molecule type" value="Genomic_DNA"/>
</dbReference>
<sequence>MTTGLDVRPVSICRPVRTLDRSPYGDRFGCSTGRHMPTSSDARPVAIWGPVHVLDWSPYHELAEHSPYGDRIGRSTGRHMATSLDARFGVAGVNFVVTGFDPNS</sequence>
<proteinExistence type="predicted"/>
<comment type="caution">
    <text evidence="1">The sequence shown here is derived from an EMBL/GenBank/DDBJ whole genome shotgun (WGS) entry which is preliminary data.</text>
</comment>
<name>A0A8S9N2U7_BRACR</name>
<accession>A0A8S9N2U7</accession>
<protein>
    <submittedName>
        <fullName evidence="1">Uncharacterized protein</fullName>
    </submittedName>
</protein>
<dbReference type="Proteomes" id="UP000712600">
    <property type="component" value="Unassembled WGS sequence"/>
</dbReference>
<evidence type="ECO:0000313" key="1">
    <source>
        <dbReference type="EMBL" id="KAF3487869.1"/>
    </source>
</evidence>